<dbReference type="PRINTS" id="PR00326">
    <property type="entry name" value="GTP1OBG"/>
</dbReference>
<evidence type="ECO:0000313" key="10">
    <source>
        <dbReference type="EMBL" id="MBC8535738.1"/>
    </source>
</evidence>
<dbReference type="InterPro" id="IPR006073">
    <property type="entry name" value="GTP-bd"/>
</dbReference>
<dbReference type="InterPro" id="IPR030394">
    <property type="entry name" value="G_HFLX_dom"/>
</dbReference>
<keyword evidence="1 6" id="KW-0963">Cytoplasm</keyword>
<gene>
    <name evidence="6 10" type="primary">hflX</name>
    <name evidence="10" type="ORF">H8695_03410</name>
</gene>
<feature type="domain" description="Hflx-type G" evidence="9">
    <location>
        <begin position="206"/>
        <end position="367"/>
    </location>
</feature>
<dbReference type="PIRSF" id="PIRSF006809">
    <property type="entry name" value="GTP-binding_hflX_prd"/>
    <property type="match status" value="1"/>
</dbReference>
<dbReference type="GO" id="GO:0005525">
    <property type="term" value="F:GTP binding"/>
    <property type="evidence" value="ECO:0007669"/>
    <property type="project" value="UniProtKB-UniRule"/>
</dbReference>
<feature type="binding site" evidence="8">
    <location>
        <position position="219"/>
    </location>
    <ligand>
        <name>Mg(2+)</name>
        <dbReference type="ChEBI" id="CHEBI:18420"/>
    </ligand>
</feature>
<dbReference type="GO" id="GO:0005737">
    <property type="term" value="C:cytoplasm"/>
    <property type="evidence" value="ECO:0007669"/>
    <property type="project" value="UniProtKB-SubCell"/>
</dbReference>
<dbReference type="InterPro" id="IPR005225">
    <property type="entry name" value="Small_GTP-bd"/>
</dbReference>
<keyword evidence="4 8" id="KW-0460">Magnesium</keyword>
<dbReference type="HAMAP" id="MF_00900">
    <property type="entry name" value="GTPase_HflX"/>
    <property type="match status" value="1"/>
</dbReference>
<dbReference type="Pfam" id="PF16360">
    <property type="entry name" value="GTP-bdg_M"/>
    <property type="match status" value="1"/>
</dbReference>
<dbReference type="InterPro" id="IPR045498">
    <property type="entry name" value="HflX_C"/>
</dbReference>
<reference evidence="10" key="1">
    <citation type="submission" date="2020-08" db="EMBL/GenBank/DDBJ databases">
        <title>Genome public.</title>
        <authorList>
            <person name="Liu C."/>
            <person name="Sun Q."/>
        </authorList>
    </citation>
    <scope>NUCLEOTIDE SEQUENCE</scope>
    <source>
        <strain evidence="10">BX7</strain>
    </source>
</reference>
<dbReference type="InterPro" id="IPR042108">
    <property type="entry name" value="GTPase_HflX_N_sf"/>
</dbReference>
<dbReference type="GO" id="GO:0046872">
    <property type="term" value="F:metal ion binding"/>
    <property type="evidence" value="ECO:0007669"/>
    <property type="project" value="UniProtKB-KW"/>
</dbReference>
<feature type="binding site" evidence="7">
    <location>
        <begin position="325"/>
        <end position="328"/>
    </location>
    <ligand>
        <name>GTP</name>
        <dbReference type="ChEBI" id="CHEBI:37565"/>
    </ligand>
</feature>
<comment type="subunit">
    <text evidence="6">Monomer. Associates with the 50S ribosomal subunit.</text>
</comment>
<sequence>MNLEEQQTTAQRAVLVGLNCSAHSAQEYNATDATLAELRSLAETAGAEVVGIVTQNRVTPDPKTLVGEGKAQEIGEFVKNTQAQLVIFDNELTPSQIKNLEAAVGVQVIDRSMLILDIFALHATSREGKLQVEMAQLKYTLPRLMGRGTELSRLGGGIGTRGPGESKLEQDRRHIKTRVSLLRAQLEENRKNRAQQRKSRDVSGMPKIAVIGYTNAGKSTLLNALTGAGVLVEDKLFATLDPTTRKLKLANNYEALLTDTVGFIRNLPHHLIEAFSSTLDEVRFADLLLHVVDVSNPDLYDQMEVSQKLIEQLGAAHVPVIVVFNKADLAAPQEIPNMRDSIAVSAATGAGLDELLERIYRKLSEREREIQVLIPYDQGALLEGIFREGKVSAQEHRENGTYIKLRADEALAGRLQDFRID</sequence>
<comment type="similarity">
    <text evidence="6">Belongs to the TRAFAC class OBG-HflX-like GTPase superfamily. HflX GTPase family.</text>
</comment>
<dbReference type="NCBIfam" id="TIGR00231">
    <property type="entry name" value="small_GTP"/>
    <property type="match status" value="1"/>
</dbReference>
<evidence type="ECO:0000313" key="11">
    <source>
        <dbReference type="Proteomes" id="UP000620366"/>
    </source>
</evidence>
<dbReference type="GO" id="GO:0003924">
    <property type="term" value="F:GTPase activity"/>
    <property type="evidence" value="ECO:0007669"/>
    <property type="project" value="UniProtKB-UniRule"/>
</dbReference>
<feature type="binding site" evidence="7">
    <location>
        <begin position="212"/>
        <end position="219"/>
    </location>
    <ligand>
        <name>GTP</name>
        <dbReference type="ChEBI" id="CHEBI:37565"/>
    </ligand>
</feature>
<dbReference type="Gene3D" id="3.40.50.11060">
    <property type="entry name" value="GTPase HflX, N-terminal domain"/>
    <property type="match status" value="1"/>
</dbReference>
<dbReference type="InterPro" id="IPR016496">
    <property type="entry name" value="GTPase_HflX"/>
</dbReference>
<dbReference type="GO" id="GO:0043022">
    <property type="term" value="F:ribosome binding"/>
    <property type="evidence" value="ECO:0007669"/>
    <property type="project" value="TreeGrafter"/>
</dbReference>
<dbReference type="AlphaFoldDB" id="A0A926DCT2"/>
<dbReference type="NCBIfam" id="TIGR03156">
    <property type="entry name" value="GTP_HflX"/>
    <property type="match status" value="1"/>
</dbReference>
<organism evidence="10 11">
    <name type="scientific">Feifania hominis</name>
    <dbReference type="NCBI Taxonomy" id="2763660"/>
    <lineage>
        <taxon>Bacteria</taxon>
        <taxon>Bacillati</taxon>
        <taxon>Bacillota</taxon>
        <taxon>Clostridia</taxon>
        <taxon>Eubacteriales</taxon>
        <taxon>Feifaniaceae</taxon>
        <taxon>Feifania</taxon>
    </lineage>
</organism>
<dbReference type="SUPFAM" id="SSF52540">
    <property type="entry name" value="P-loop containing nucleoside triphosphate hydrolases"/>
    <property type="match status" value="1"/>
</dbReference>
<dbReference type="InterPro" id="IPR025121">
    <property type="entry name" value="GTPase_HflX_N"/>
</dbReference>
<keyword evidence="3 6" id="KW-0547">Nucleotide-binding</keyword>
<evidence type="ECO:0000256" key="6">
    <source>
        <dbReference type="HAMAP-Rule" id="MF_00900"/>
    </source>
</evidence>
<evidence type="ECO:0000256" key="8">
    <source>
        <dbReference type="PIRSR" id="PIRSR006809-2"/>
    </source>
</evidence>
<evidence type="ECO:0000256" key="7">
    <source>
        <dbReference type="PIRSR" id="PIRSR006809-1"/>
    </source>
</evidence>
<dbReference type="Gene3D" id="3.40.50.300">
    <property type="entry name" value="P-loop containing nucleotide triphosphate hydrolases"/>
    <property type="match status" value="1"/>
</dbReference>
<dbReference type="InterPro" id="IPR027417">
    <property type="entry name" value="P-loop_NTPase"/>
</dbReference>
<evidence type="ECO:0000256" key="1">
    <source>
        <dbReference type="ARBA" id="ARBA00022490"/>
    </source>
</evidence>
<feature type="binding site" evidence="7">
    <location>
        <begin position="237"/>
        <end position="241"/>
    </location>
    <ligand>
        <name>GTP</name>
        <dbReference type="ChEBI" id="CHEBI:37565"/>
    </ligand>
</feature>
<dbReference type="Gene3D" id="6.10.250.2860">
    <property type="match status" value="1"/>
</dbReference>
<feature type="binding site" evidence="7">
    <location>
        <begin position="259"/>
        <end position="262"/>
    </location>
    <ligand>
        <name>GTP</name>
        <dbReference type="ChEBI" id="CHEBI:37565"/>
    </ligand>
</feature>
<accession>A0A926DCT2</accession>
<comment type="subcellular location">
    <subcellularLocation>
        <location evidence="6">Cytoplasm</location>
    </subcellularLocation>
    <text evidence="6">May associate with membranes.</text>
</comment>
<keyword evidence="2 8" id="KW-0479">Metal-binding</keyword>
<dbReference type="PANTHER" id="PTHR10229">
    <property type="entry name" value="GTP-BINDING PROTEIN HFLX"/>
    <property type="match status" value="1"/>
</dbReference>
<evidence type="ECO:0000259" key="9">
    <source>
        <dbReference type="PROSITE" id="PS51705"/>
    </source>
</evidence>
<comment type="function">
    <text evidence="6">GTPase that associates with the 50S ribosomal subunit and may have a role during protein synthesis or ribosome biogenesis.</text>
</comment>
<dbReference type="Pfam" id="PF19275">
    <property type="entry name" value="HflX_C"/>
    <property type="match status" value="1"/>
</dbReference>
<proteinExistence type="inferred from homology"/>
<dbReference type="CDD" id="cd01878">
    <property type="entry name" value="HflX"/>
    <property type="match status" value="1"/>
</dbReference>
<dbReference type="EMBL" id="JACRSP010000001">
    <property type="protein sequence ID" value="MBC8535738.1"/>
    <property type="molecule type" value="Genomic_DNA"/>
</dbReference>
<evidence type="ECO:0000256" key="4">
    <source>
        <dbReference type="ARBA" id="ARBA00022842"/>
    </source>
</evidence>
<evidence type="ECO:0000256" key="2">
    <source>
        <dbReference type="ARBA" id="ARBA00022723"/>
    </source>
</evidence>
<name>A0A926DCT2_9FIRM</name>
<dbReference type="PANTHER" id="PTHR10229:SF0">
    <property type="entry name" value="GTP-BINDING PROTEIN 6-RELATED"/>
    <property type="match status" value="1"/>
</dbReference>
<dbReference type="PROSITE" id="PS51705">
    <property type="entry name" value="G_HFLX"/>
    <property type="match status" value="1"/>
</dbReference>
<comment type="cofactor">
    <cofactor evidence="8">
        <name>Mg(2+)</name>
        <dbReference type="ChEBI" id="CHEBI:18420"/>
    </cofactor>
</comment>
<dbReference type="Pfam" id="PF01926">
    <property type="entry name" value="MMR_HSR1"/>
    <property type="match status" value="1"/>
</dbReference>
<dbReference type="Proteomes" id="UP000620366">
    <property type="component" value="Unassembled WGS sequence"/>
</dbReference>
<dbReference type="FunFam" id="3.40.50.11060:FF:000001">
    <property type="entry name" value="GTPase HflX"/>
    <property type="match status" value="1"/>
</dbReference>
<keyword evidence="5 6" id="KW-0342">GTP-binding</keyword>
<protein>
    <recommendedName>
        <fullName evidence="6">GTPase HflX</fullName>
    </recommendedName>
    <alternativeName>
        <fullName evidence="6">GTP-binding protein HflX</fullName>
    </alternativeName>
</protein>
<comment type="caution">
    <text evidence="10">The sequence shown here is derived from an EMBL/GenBank/DDBJ whole genome shotgun (WGS) entry which is preliminary data.</text>
</comment>
<evidence type="ECO:0000256" key="3">
    <source>
        <dbReference type="ARBA" id="ARBA00022741"/>
    </source>
</evidence>
<dbReference type="InterPro" id="IPR032305">
    <property type="entry name" value="GTP-bd_M"/>
</dbReference>
<evidence type="ECO:0000256" key="5">
    <source>
        <dbReference type="ARBA" id="ARBA00023134"/>
    </source>
</evidence>
<dbReference type="Pfam" id="PF13167">
    <property type="entry name" value="GTP-bdg_N"/>
    <property type="match status" value="1"/>
</dbReference>
<feature type="binding site" evidence="8">
    <location>
        <position position="239"/>
    </location>
    <ligand>
        <name>Mg(2+)</name>
        <dbReference type="ChEBI" id="CHEBI:18420"/>
    </ligand>
</feature>
<keyword evidence="11" id="KW-1185">Reference proteome</keyword>